<gene>
    <name evidence="6" type="ORF">BC938DRAFT_471652</name>
</gene>
<feature type="transmembrane region" description="Helical" evidence="5">
    <location>
        <begin position="35"/>
        <end position="58"/>
    </location>
</feature>
<evidence type="ECO:0000256" key="3">
    <source>
        <dbReference type="ARBA" id="ARBA00022989"/>
    </source>
</evidence>
<evidence type="ECO:0000313" key="6">
    <source>
        <dbReference type="EMBL" id="RUS35369.1"/>
    </source>
</evidence>
<evidence type="ECO:0000256" key="2">
    <source>
        <dbReference type="ARBA" id="ARBA00022692"/>
    </source>
</evidence>
<evidence type="ECO:0000313" key="7">
    <source>
        <dbReference type="Proteomes" id="UP000274822"/>
    </source>
</evidence>
<dbReference type="Pfam" id="PF00083">
    <property type="entry name" value="Sugar_tr"/>
    <property type="match status" value="1"/>
</dbReference>
<dbReference type="GO" id="GO:0022857">
    <property type="term" value="F:transmembrane transporter activity"/>
    <property type="evidence" value="ECO:0007669"/>
    <property type="project" value="InterPro"/>
</dbReference>
<dbReference type="SUPFAM" id="SSF103473">
    <property type="entry name" value="MFS general substrate transporter"/>
    <property type="match status" value="1"/>
</dbReference>
<dbReference type="PANTHER" id="PTHR24064">
    <property type="entry name" value="SOLUTE CARRIER FAMILY 22 MEMBER"/>
    <property type="match status" value="1"/>
</dbReference>
<protein>
    <submittedName>
        <fullName evidence="6">Phosphate:H+ symporter</fullName>
    </submittedName>
</protein>
<organism evidence="6 7">
    <name type="scientific">Jimgerdemannia flammicorona</name>
    <dbReference type="NCBI Taxonomy" id="994334"/>
    <lineage>
        <taxon>Eukaryota</taxon>
        <taxon>Fungi</taxon>
        <taxon>Fungi incertae sedis</taxon>
        <taxon>Mucoromycota</taxon>
        <taxon>Mucoromycotina</taxon>
        <taxon>Endogonomycetes</taxon>
        <taxon>Endogonales</taxon>
        <taxon>Endogonaceae</taxon>
        <taxon>Jimgerdemannia</taxon>
    </lineage>
</organism>
<proteinExistence type="predicted"/>
<name>A0A433QZZ5_9FUNG</name>
<evidence type="ECO:0000256" key="4">
    <source>
        <dbReference type="ARBA" id="ARBA00023136"/>
    </source>
</evidence>
<dbReference type="InterPro" id="IPR036259">
    <property type="entry name" value="MFS_trans_sf"/>
</dbReference>
<dbReference type="GO" id="GO:0016020">
    <property type="term" value="C:membrane"/>
    <property type="evidence" value="ECO:0007669"/>
    <property type="project" value="UniProtKB-SubCell"/>
</dbReference>
<comment type="subcellular location">
    <subcellularLocation>
        <location evidence="1">Membrane</location>
        <topology evidence="1">Multi-pass membrane protein</topology>
    </subcellularLocation>
</comment>
<dbReference type="EMBL" id="RBNJ01000120">
    <property type="protein sequence ID" value="RUS35369.1"/>
    <property type="molecule type" value="Genomic_DNA"/>
</dbReference>
<dbReference type="InterPro" id="IPR005828">
    <property type="entry name" value="MFS_sugar_transport-like"/>
</dbReference>
<keyword evidence="3 5" id="KW-1133">Transmembrane helix</keyword>
<dbReference type="Proteomes" id="UP000274822">
    <property type="component" value="Unassembled WGS sequence"/>
</dbReference>
<evidence type="ECO:0000256" key="5">
    <source>
        <dbReference type="SAM" id="Phobius"/>
    </source>
</evidence>
<keyword evidence="7" id="KW-1185">Reference proteome</keyword>
<feature type="transmembrane region" description="Helical" evidence="5">
    <location>
        <begin position="153"/>
        <end position="172"/>
    </location>
</feature>
<dbReference type="Gene3D" id="1.20.1250.20">
    <property type="entry name" value="MFS general substrate transporter like domains"/>
    <property type="match status" value="3"/>
</dbReference>
<keyword evidence="2 5" id="KW-0812">Transmembrane</keyword>
<keyword evidence="4 5" id="KW-0472">Membrane</keyword>
<dbReference type="AlphaFoldDB" id="A0A433QZZ5"/>
<evidence type="ECO:0000256" key="1">
    <source>
        <dbReference type="ARBA" id="ARBA00004141"/>
    </source>
</evidence>
<comment type="caution">
    <text evidence="6">The sequence shown here is derived from an EMBL/GenBank/DDBJ whole genome shotgun (WGS) entry which is preliminary data.</text>
</comment>
<accession>A0A433QZZ5</accession>
<reference evidence="6 7" key="1">
    <citation type="journal article" date="2018" name="New Phytol.">
        <title>Phylogenomics of Endogonaceae and evolution of mycorrhizas within Mucoromycota.</title>
        <authorList>
            <person name="Chang Y."/>
            <person name="Desiro A."/>
            <person name="Na H."/>
            <person name="Sandor L."/>
            <person name="Lipzen A."/>
            <person name="Clum A."/>
            <person name="Barry K."/>
            <person name="Grigoriev I.V."/>
            <person name="Martin F.M."/>
            <person name="Stajich J.E."/>
            <person name="Smith M.E."/>
            <person name="Bonito G."/>
            <person name="Spatafora J.W."/>
        </authorList>
    </citation>
    <scope>NUCLEOTIDE SEQUENCE [LARGE SCALE GENOMIC DNA]</scope>
    <source>
        <strain evidence="6 7">AD002</strain>
    </source>
</reference>
<sequence length="383" mass="43923">MDDFDDKRWQTLTARYHIRACIVSGIGFFTDLYDLFAIGIVSYTIGLGYYPGRLVMIYCSRSRRVLDRCLVKVFFGWLADRLGRKRIRCRYNLICFHCLRSSASITEFITYLHLVFLLHSTSRLWPTRRGSLLPHRHRGFPFRSHRQYMYVDYTWRIVTGLGAIPAIIAFYYRLTIPETPRYTIDVANKVSQGVQDASAWLETAAARGNYEDVDIIEKASRLLERFRDLFSASGRTRNFCSRHHFTSLRWMLILFQLSTTRIFHSLPLITIIIISNFTCPSAAYGIGLNNTKILTAINIGGNTARPYDALYSRHLSRYGIWLYRYLQHVEGVACPAIHARSTLPKFGPNATTFIYPGEMFPTRYRSTCHGISAASGKLGAVGA</sequence>